<evidence type="ECO:0000313" key="8">
    <source>
        <dbReference type="Proteomes" id="UP000054078"/>
    </source>
</evidence>
<dbReference type="Gene3D" id="3.30.420.140">
    <property type="entry name" value="YqgF/RNase H-like domain"/>
    <property type="match status" value="1"/>
</dbReference>
<evidence type="ECO:0000313" key="7">
    <source>
        <dbReference type="EMBL" id="KUH57954.1"/>
    </source>
</evidence>
<comment type="subcellular location">
    <subcellularLocation>
        <location evidence="5">Cytoplasm</location>
    </subcellularLocation>
</comment>
<keyword evidence="1 5" id="KW-0963">Cytoplasm</keyword>
<dbReference type="InterPro" id="IPR005227">
    <property type="entry name" value="YqgF"/>
</dbReference>
<dbReference type="GO" id="GO:0004518">
    <property type="term" value="F:nuclease activity"/>
    <property type="evidence" value="ECO:0007669"/>
    <property type="project" value="UniProtKB-KW"/>
</dbReference>
<evidence type="ECO:0000259" key="6">
    <source>
        <dbReference type="SMART" id="SM00732"/>
    </source>
</evidence>
<sequence>MRALALDIGETRVGVAVSDPQGRIATPVCVLPAAEVSSVARSFRRVLEDWEPEVLVCGRPLTMAGEEGPQAERVRAVAERISAATGLPLEFEDERLSSAEAKRILREQGLSEKSMRGKVDMVAASLFLQAWLDARQVGPMV</sequence>
<evidence type="ECO:0000256" key="4">
    <source>
        <dbReference type="ARBA" id="ARBA00022801"/>
    </source>
</evidence>
<dbReference type="STRING" id="1299998.AUL39_09780"/>
<evidence type="ECO:0000256" key="1">
    <source>
        <dbReference type="ARBA" id="ARBA00022490"/>
    </source>
</evidence>
<dbReference type="InterPro" id="IPR037027">
    <property type="entry name" value="YqgF/RNaseH-like_dom_sf"/>
</dbReference>
<keyword evidence="8" id="KW-1185">Reference proteome</keyword>
<dbReference type="Pfam" id="PF03652">
    <property type="entry name" value="RuvX"/>
    <property type="match status" value="1"/>
</dbReference>
<accession>A0A124EGM6</accession>
<proteinExistence type="inferred from homology"/>
<dbReference type="InterPro" id="IPR006641">
    <property type="entry name" value="YqgF/RNaseH-like_dom"/>
</dbReference>
<dbReference type="AlphaFoldDB" id="A0A124EGM6"/>
<dbReference type="PANTHER" id="PTHR33317:SF4">
    <property type="entry name" value="POLYNUCLEOTIDYL TRANSFERASE, RIBONUCLEASE H-LIKE SUPERFAMILY PROTEIN"/>
    <property type="match status" value="1"/>
</dbReference>
<dbReference type="PANTHER" id="PTHR33317">
    <property type="entry name" value="POLYNUCLEOTIDYL TRANSFERASE, RIBONUCLEASE H-LIKE SUPERFAMILY PROTEIN"/>
    <property type="match status" value="1"/>
</dbReference>
<dbReference type="Proteomes" id="UP000054078">
    <property type="component" value="Unassembled WGS sequence"/>
</dbReference>
<dbReference type="GO" id="GO:0000967">
    <property type="term" value="P:rRNA 5'-end processing"/>
    <property type="evidence" value="ECO:0007669"/>
    <property type="project" value="UniProtKB-UniRule"/>
</dbReference>
<dbReference type="InterPro" id="IPR012337">
    <property type="entry name" value="RNaseH-like_sf"/>
</dbReference>
<organism evidence="7 8">
    <name type="scientific">Tractidigestivibacter scatoligenes</name>
    <name type="common">Olsenella scatoligenes</name>
    <dbReference type="NCBI Taxonomy" id="1299998"/>
    <lineage>
        <taxon>Bacteria</taxon>
        <taxon>Bacillati</taxon>
        <taxon>Actinomycetota</taxon>
        <taxon>Coriobacteriia</taxon>
        <taxon>Coriobacteriales</taxon>
        <taxon>Atopobiaceae</taxon>
        <taxon>Tractidigestivibacter</taxon>
    </lineage>
</organism>
<dbReference type="SMART" id="SM00732">
    <property type="entry name" value="YqgFc"/>
    <property type="match status" value="1"/>
</dbReference>
<name>A0A124EGM6_TRASO</name>
<evidence type="ECO:0000256" key="3">
    <source>
        <dbReference type="ARBA" id="ARBA00022722"/>
    </source>
</evidence>
<dbReference type="GO" id="GO:0005829">
    <property type="term" value="C:cytosol"/>
    <property type="evidence" value="ECO:0007669"/>
    <property type="project" value="TreeGrafter"/>
</dbReference>
<protein>
    <recommendedName>
        <fullName evidence="5">Putative pre-16S rRNA nuclease</fullName>
        <ecNumber evidence="5">3.1.-.-</ecNumber>
    </recommendedName>
</protein>
<comment type="caution">
    <text evidence="7">The sequence shown here is derived from an EMBL/GenBank/DDBJ whole genome shotgun (WGS) entry which is preliminary data.</text>
</comment>
<comment type="similarity">
    <text evidence="5">Belongs to the YqgF HJR family.</text>
</comment>
<gene>
    <name evidence="7" type="ORF">AUL39_09780</name>
</gene>
<comment type="function">
    <text evidence="5">Could be a nuclease involved in processing of the 5'-end of pre-16S rRNA.</text>
</comment>
<dbReference type="SUPFAM" id="SSF53098">
    <property type="entry name" value="Ribonuclease H-like"/>
    <property type="match status" value="1"/>
</dbReference>
<dbReference type="EMBL" id="LOJF01000011">
    <property type="protein sequence ID" value="KUH57954.1"/>
    <property type="molecule type" value="Genomic_DNA"/>
</dbReference>
<dbReference type="GO" id="GO:0016788">
    <property type="term" value="F:hydrolase activity, acting on ester bonds"/>
    <property type="evidence" value="ECO:0007669"/>
    <property type="project" value="UniProtKB-UniRule"/>
</dbReference>
<dbReference type="OrthoDB" id="9790539at2"/>
<evidence type="ECO:0000256" key="2">
    <source>
        <dbReference type="ARBA" id="ARBA00022517"/>
    </source>
</evidence>
<dbReference type="RefSeq" id="WP_059055759.1">
    <property type="nucleotide sequence ID" value="NZ_LOJF01000011.1"/>
</dbReference>
<dbReference type="EC" id="3.1.-.-" evidence="5"/>
<keyword evidence="2 5" id="KW-0690">Ribosome biogenesis</keyword>
<dbReference type="HAMAP" id="MF_00651">
    <property type="entry name" value="Nuclease_YqgF"/>
    <property type="match status" value="1"/>
</dbReference>
<reference evidence="7 8" key="1">
    <citation type="submission" date="2015-12" db="EMBL/GenBank/DDBJ databases">
        <title>Draft Genome Sequence of Olsenella scatoligenes SK9K4T; a Producer of 3-Methylindole- (skatole) and 4-Methylphenol- (p-cresol) Isolated from Pig Feces.</title>
        <authorList>
            <person name="Li X."/>
            <person name="Borg B."/>
            <person name="Canibe N."/>
        </authorList>
    </citation>
    <scope>NUCLEOTIDE SEQUENCE [LARGE SCALE GENOMIC DNA]</scope>
    <source>
        <strain evidence="7 8">SK9K4</strain>
    </source>
</reference>
<feature type="domain" description="YqgF/RNase H-like" evidence="6">
    <location>
        <begin position="1"/>
        <end position="101"/>
    </location>
</feature>
<dbReference type="CDD" id="cd16964">
    <property type="entry name" value="YqgF"/>
    <property type="match status" value="1"/>
</dbReference>
<keyword evidence="3 5" id="KW-0540">Nuclease</keyword>
<dbReference type="NCBIfam" id="TIGR00250">
    <property type="entry name" value="RNAse_H_YqgF"/>
    <property type="match status" value="1"/>
</dbReference>
<keyword evidence="4 5" id="KW-0378">Hydrolase</keyword>
<evidence type="ECO:0000256" key="5">
    <source>
        <dbReference type="HAMAP-Rule" id="MF_00651"/>
    </source>
</evidence>